<evidence type="ECO:0000313" key="5">
    <source>
        <dbReference type="Proteomes" id="UP000617041"/>
    </source>
</evidence>
<evidence type="ECO:0000256" key="1">
    <source>
        <dbReference type="SAM" id="MobiDB-lite"/>
    </source>
</evidence>
<keyword evidence="2" id="KW-0812">Transmembrane</keyword>
<feature type="compositionally biased region" description="Polar residues" evidence="1">
    <location>
        <begin position="380"/>
        <end position="390"/>
    </location>
</feature>
<dbReference type="EMBL" id="JAEDAO010000001">
    <property type="protein sequence ID" value="MBK0391911.1"/>
    <property type="molecule type" value="Genomic_DNA"/>
</dbReference>
<feature type="transmembrane region" description="Helical" evidence="2">
    <location>
        <begin position="113"/>
        <end position="133"/>
    </location>
</feature>
<dbReference type="Pfam" id="PF00990">
    <property type="entry name" value="GGDEF"/>
    <property type="match status" value="1"/>
</dbReference>
<reference evidence="4" key="1">
    <citation type="submission" date="2020-12" db="EMBL/GenBank/DDBJ databases">
        <title>Ramlibacter sp. nov., isolated from a freshwater alga, Cryptomonas.</title>
        <authorList>
            <person name="Kim H.M."/>
            <person name="Jeon C.O."/>
        </authorList>
    </citation>
    <scope>NUCLEOTIDE SEQUENCE</scope>
    <source>
        <strain evidence="4">CrO1</strain>
    </source>
</reference>
<feature type="region of interest" description="Disordered" evidence="1">
    <location>
        <begin position="367"/>
        <end position="390"/>
    </location>
</feature>
<dbReference type="PROSITE" id="PS50887">
    <property type="entry name" value="GGDEF"/>
    <property type="match status" value="1"/>
</dbReference>
<keyword evidence="5" id="KW-1185">Reference proteome</keyword>
<feature type="transmembrane region" description="Helical" evidence="2">
    <location>
        <begin position="166"/>
        <end position="188"/>
    </location>
</feature>
<feature type="transmembrane region" description="Helical" evidence="2">
    <location>
        <begin position="91"/>
        <end position="107"/>
    </location>
</feature>
<dbReference type="SUPFAM" id="SSF55073">
    <property type="entry name" value="Nucleotide cyclase"/>
    <property type="match status" value="1"/>
</dbReference>
<feature type="domain" description="GGDEF" evidence="3">
    <location>
        <begin position="234"/>
        <end position="368"/>
    </location>
</feature>
<dbReference type="AlphaFoldDB" id="A0A934PZX3"/>
<comment type="caution">
    <text evidence="4">The sequence shown here is derived from an EMBL/GenBank/DDBJ whole genome shotgun (WGS) entry which is preliminary data.</text>
</comment>
<protein>
    <submittedName>
        <fullName evidence="4">Diguanylate cyclase</fullName>
    </submittedName>
</protein>
<gene>
    <name evidence="4" type="ORF">I8E28_04860</name>
</gene>
<keyword evidence="2" id="KW-1133">Transmembrane helix</keyword>
<keyword evidence="2" id="KW-0472">Membrane</keyword>
<dbReference type="Proteomes" id="UP000617041">
    <property type="component" value="Unassembled WGS sequence"/>
</dbReference>
<dbReference type="RefSeq" id="WP_200786850.1">
    <property type="nucleotide sequence ID" value="NZ_JAEDAO010000001.1"/>
</dbReference>
<evidence type="ECO:0000259" key="3">
    <source>
        <dbReference type="PROSITE" id="PS50887"/>
    </source>
</evidence>
<feature type="transmembrane region" description="Helical" evidence="2">
    <location>
        <begin position="55"/>
        <end position="79"/>
    </location>
</feature>
<name>A0A934PZX3_9BURK</name>
<sequence>MQVAGPWLLGAATGVLVLLALLSAITAIALRERALHVHAAACALAALTANAEPLALTALAPAGLVGVMAMAAMHARGLATQIGAFRPHRRAMSAVAVVLALLAFVDVPAAQRWLLLPAAAILLALDATVLARVWDDGRPWAQLVALGQAALLGAATWMGLSPDWMAHHLLLGAALAAWALCVFVATAWRSRLQGERRWQLATARHEDPITRLASERVLDERAQAARTLMRRFGHPTSVLLLHADELDRIAERLGPRAAEAAALEAGLRLRMALGRADVASRVGDWRFAVLSEGASPQEVAAQLAGRILVAGLKRPLHNVDGVFLHFRVVVAPLPLDDTPTEALLARLGQHLDEAVRRGRDRRIHVLDDPHAPTVPAALPSNGSSAPVDTH</sequence>
<dbReference type="SMART" id="SM00267">
    <property type="entry name" value="GGDEF"/>
    <property type="match status" value="1"/>
</dbReference>
<feature type="transmembrane region" description="Helical" evidence="2">
    <location>
        <begin position="140"/>
        <end position="160"/>
    </location>
</feature>
<proteinExistence type="predicted"/>
<organism evidence="4 5">
    <name type="scientific">Ramlibacter algicola</name>
    <dbReference type="NCBI Taxonomy" id="2795217"/>
    <lineage>
        <taxon>Bacteria</taxon>
        <taxon>Pseudomonadati</taxon>
        <taxon>Pseudomonadota</taxon>
        <taxon>Betaproteobacteria</taxon>
        <taxon>Burkholderiales</taxon>
        <taxon>Comamonadaceae</taxon>
        <taxon>Ramlibacter</taxon>
    </lineage>
</organism>
<accession>A0A934PZX3</accession>
<dbReference type="InterPro" id="IPR029787">
    <property type="entry name" value="Nucleotide_cyclase"/>
</dbReference>
<evidence type="ECO:0000256" key="2">
    <source>
        <dbReference type="SAM" id="Phobius"/>
    </source>
</evidence>
<dbReference type="InterPro" id="IPR000160">
    <property type="entry name" value="GGDEF_dom"/>
</dbReference>
<dbReference type="InterPro" id="IPR043128">
    <property type="entry name" value="Rev_trsase/Diguanyl_cyclase"/>
</dbReference>
<evidence type="ECO:0000313" key="4">
    <source>
        <dbReference type="EMBL" id="MBK0391911.1"/>
    </source>
</evidence>
<dbReference type="Gene3D" id="3.30.70.270">
    <property type="match status" value="1"/>
</dbReference>